<evidence type="ECO:0000256" key="2">
    <source>
        <dbReference type="SAM" id="Phobius"/>
    </source>
</evidence>
<feature type="chain" id="PRO_5046811726" description="Extracellular serine-rich protein" evidence="3">
    <location>
        <begin position="28"/>
        <end position="350"/>
    </location>
</feature>
<dbReference type="PANTHER" id="PTHR34883">
    <property type="entry name" value="SERINE-RICH PROTEIN, PUTATIVE-RELATED-RELATED"/>
    <property type="match status" value="1"/>
</dbReference>
<accession>A0ABQ8G6W0</accession>
<evidence type="ECO:0000313" key="5">
    <source>
        <dbReference type="Proteomes" id="UP000774617"/>
    </source>
</evidence>
<gene>
    <name evidence="4" type="ORF">B0J12DRAFT_135285</name>
</gene>
<feature type="region of interest" description="Disordered" evidence="1">
    <location>
        <begin position="172"/>
        <end position="203"/>
    </location>
</feature>
<comment type="caution">
    <text evidence="4">The sequence shown here is derived from an EMBL/GenBank/DDBJ whole genome shotgun (WGS) entry which is preliminary data.</text>
</comment>
<keyword evidence="3" id="KW-0732">Signal</keyword>
<sequence>MDIMFQANRLPRAVVCGLALLGTGVSAQNSGSPTAAQSASSTSSPAVTTHTVLVGKADHKFEPDVTQALVGDMIKFQFYPKNHSVVRAEYGYPCVPYEMTGVGKTGFYAGFHQVDAILDDPPSYEVRINDTDPIFFYCSAPGSCINHEMVGVINPNKTTSLQVQKDKAGQSSFALSPGEEFPDEAASSSALSGATTPTSTSSATATSTAAAKAGNGHSNSLSGGVIGGIVAGSVAVVAILAALFFFVGRNKSLKEKVDRQSATMSPHVAGSPPMFQSPLGMFPRTISTARDRTWAEARRHTCRRWMSMAQRTQGATHVRTSPKSACTRITTRCQMGSYNCPRARTRITRG</sequence>
<keyword evidence="5" id="KW-1185">Reference proteome</keyword>
<dbReference type="CDD" id="cd00920">
    <property type="entry name" value="Cupredoxin"/>
    <property type="match status" value="1"/>
</dbReference>
<dbReference type="InterPro" id="IPR052953">
    <property type="entry name" value="Ser-rich/MCO-related"/>
</dbReference>
<dbReference type="EMBL" id="JAGTJR010000017">
    <property type="protein sequence ID" value="KAH7046670.1"/>
    <property type="molecule type" value="Genomic_DNA"/>
</dbReference>
<feature type="signal peptide" evidence="3">
    <location>
        <begin position="1"/>
        <end position="27"/>
    </location>
</feature>
<keyword evidence="2" id="KW-0812">Transmembrane</keyword>
<feature type="transmembrane region" description="Helical" evidence="2">
    <location>
        <begin position="225"/>
        <end position="247"/>
    </location>
</feature>
<keyword evidence="2" id="KW-1133">Transmembrane helix</keyword>
<dbReference type="SUPFAM" id="SSF49503">
    <property type="entry name" value="Cupredoxins"/>
    <property type="match status" value="1"/>
</dbReference>
<dbReference type="InterPro" id="IPR008972">
    <property type="entry name" value="Cupredoxin"/>
</dbReference>
<keyword evidence="2" id="KW-0472">Membrane</keyword>
<evidence type="ECO:0000256" key="1">
    <source>
        <dbReference type="SAM" id="MobiDB-lite"/>
    </source>
</evidence>
<feature type="compositionally biased region" description="Low complexity" evidence="1">
    <location>
        <begin position="185"/>
        <end position="203"/>
    </location>
</feature>
<dbReference type="PANTHER" id="PTHR34883:SF8">
    <property type="entry name" value="EXTRACELLULAR SERINE-RICH PROTEIN (AFU_ORTHOLOGUE AFUA_6G00670)"/>
    <property type="match status" value="1"/>
</dbReference>
<dbReference type="Proteomes" id="UP000774617">
    <property type="component" value="Unassembled WGS sequence"/>
</dbReference>
<organism evidence="4 5">
    <name type="scientific">Macrophomina phaseolina</name>
    <dbReference type="NCBI Taxonomy" id="35725"/>
    <lineage>
        <taxon>Eukaryota</taxon>
        <taxon>Fungi</taxon>
        <taxon>Dikarya</taxon>
        <taxon>Ascomycota</taxon>
        <taxon>Pezizomycotina</taxon>
        <taxon>Dothideomycetes</taxon>
        <taxon>Dothideomycetes incertae sedis</taxon>
        <taxon>Botryosphaeriales</taxon>
        <taxon>Botryosphaeriaceae</taxon>
        <taxon>Macrophomina</taxon>
    </lineage>
</organism>
<proteinExistence type="predicted"/>
<protein>
    <recommendedName>
        <fullName evidence="6">Extracellular serine-rich protein</fullName>
    </recommendedName>
</protein>
<dbReference type="Gene3D" id="2.60.40.420">
    <property type="entry name" value="Cupredoxins - blue copper proteins"/>
    <property type="match status" value="1"/>
</dbReference>
<name>A0ABQ8G6W0_9PEZI</name>
<evidence type="ECO:0000313" key="4">
    <source>
        <dbReference type="EMBL" id="KAH7046670.1"/>
    </source>
</evidence>
<evidence type="ECO:0000256" key="3">
    <source>
        <dbReference type="SAM" id="SignalP"/>
    </source>
</evidence>
<evidence type="ECO:0008006" key="6">
    <source>
        <dbReference type="Google" id="ProtNLM"/>
    </source>
</evidence>
<reference evidence="4 5" key="1">
    <citation type="journal article" date="2021" name="Nat. Commun.">
        <title>Genetic determinants of endophytism in the Arabidopsis root mycobiome.</title>
        <authorList>
            <person name="Mesny F."/>
            <person name="Miyauchi S."/>
            <person name="Thiergart T."/>
            <person name="Pickel B."/>
            <person name="Atanasova L."/>
            <person name="Karlsson M."/>
            <person name="Huettel B."/>
            <person name="Barry K.W."/>
            <person name="Haridas S."/>
            <person name="Chen C."/>
            <person name="Bauer D."/>
            <person name="Andreopoulos W."/>
            <person name="Pangilinan J."/>
            <person name="LaButti K."/>
            <person name="Riley R."/>
            <person name="Lipzen A."/>
            <person name="Clum A."/>
            <person name="Drula E."/>
            <person name="Henrissat B."/>
            <person name="Kohler A."/>
            <person name="Grigoriev I.V."/>
            <person name="Martin F.M."/>
            <person name="Hacquard S."/>
        </authorList>
    </citation>
    <scope>NUCLEOTIDE SEQUENCE [LARGE SCALE GENOMIC DNA]</scope>
    <source>
        <strain evidence="4 5">MPI-SDFR-AT-0080</strain>
    </source>
</reference>